<gene>
    <name evidence="1" type="ORF">DVH24_013832</name>
</gene>
<sequence>MPVVGLGTRNPEEALISAGASFVVKDFDDPKLWEALEENVRKAEACIVYMVVRLHEAFWGLTGFGFHRNSEVKRVARESNPMMSDPAGSSCVSSHKQNYEAWSGSKADNIVLRWELSLGCGKGPGRDVTIMLQVNNNYLRFKIFSF</sequence>
<protein>
    <submittedName>
        <fullName evidence="1">Uncharacterized protein</fullName>
    </submittedName>
</protein>
<evidence type="ECO:0000313" key="1">
    <source>
        <dbReference type="EMBL" id="RXH93256.1"/>
    </source>
</evidence>
<dbReference type="AlphaFoldDB" id="A0A498JDM8"/>
<dbReference type="EMBL" id="RDQH01000333">
    <property type="protein sequence ID" value="RXH93256.1"/>
    <property type="molecule type" value="Genomic_DNA"/>
</dbReference>
<organism evidence="1 2">
    <name type="scientific">Malus domestica</name>
    <name type="common">Apple</name>
    <name type="synonym">Pyrus malus</name>
    <dbReference type="NCBI Taxonomy" id="3750"/>
    <lineage>
        <taxon>Eukaryota</taxon>
        <taxon>Viridiplantae</taxon>
        <taxon>Streptophyta</taxon>
        <taxon>Embryophyta</taxon>
        <taxon>Tracheophyta</taxon>
        <taxon>Spermatophyta</taxon>
        <taxon>Magnoliopsida</taxon>
        <taxon>eudicotyledons</taxon>
        <taxon>Gunneridae</taxon>
        <taxon>Pentapetalae</taxon>
        <taxon>rosids</taxon>
        <taxon>fabids</taxon>
        <taxon>Rosales</taxon>
        <taxon>Rosaceae</taxon>
        <taxon>Amygdaloideae</taxon>
        <taxon>Maleae</taxon>
        <taxon>Malus</taxon>
    </lineage>
</organism>
<proteinExistence type="predicted"/>
<reference evidence="1 2" key="1">
    <citation type="submission" date="2018-10" db="EMBL/GenBank/DDBJ databases">
        <title>A high-quality apple genome assembly.</title>
        <authorList>
            <person name="Hu J."/>
        </authorList>
    </citation>
    <scope>NUCLEOTIDE SEQUENCE [LARGE SCALE GENOMIC DNA]</scope>
    <source>
        <strain evidence="2">cv. HFTH1</strain>
        <tissue evidence="1">Young leaf</tissue>
    </source>
</reference>
<accession>A0A498JDM8</accession>
<comment type="caution">
    <text evidence="1">The sequence shown here is derived from an EMBL/GenBank/DDBJ whole genome shotgun (WGS) entry which is preliminary data.</text>
</comment>
<dbReference type="Proteomes" id="UP000290289">
    <property type="component" value="Chromosome 7"/>
</dbReference>
<evidence type="ECO:0000313" key="2">
    <source>
        <dbReference type="Proteomes" id="UP000290289"/>
    </source>
</evidence>
<keyword evidence="2" id="KW-1185">Reference proteome</keyword>
<name>A0A498JDM8_MALDO</name>